<keyword evidence="6 9" id="KW-1133">Transmembrane helix</keyword>
<proteinExistence type="inferred from homology"/>
<feature type="transmembrane region" description="Helical" evidence="9">
    <location>
        <begin position="589"/>
        <end position="617"/>
    </location>
</feature>
<keyword evidence="4 9" id="KW-0812">Transmembrane</keyword>
<feature type="transmembrane region" description="Helical" evidence="9">
    <location>
        <begin position="557"/>
        <end position="577"/>
    </location>
</feature>
<dbReference type="NCBIfam" id="TIGR03409">
    <property type="entry name" value="urea_trans_UrtB"/>
    <property type="match status" value="1"/>
</dbReference>
<dbReference type="EMBL" id="BNCJ01000002">
    <property type="protein sequence ID" value="GHF41016.1"/>
    <property type="molecule type" value="Genomic_DNA"/>
</dbReference>
<keyword evidence="7 9" id="KW-0472">Membrane</keyword>
<dbReference type="GO" id="GO:0022857">
    <property type="term" value="F:transmembrane transporter activity"/>
    <property type="evidence" value="ECO:0007669"/>
    <property type="project" value="InterPro"/>
</dbReference>
<evidence type="ECO:0000256" key="7">
    <source>
        <dbReference type="ARBA" id="ARBA00023136"/>
    </source>
</evidence>
<dbReference type="Proteomes" id="UP000626220">
    <property type="component" value="Unassembled WGS sequence"/>
</dbReference>
<comment type="caution">
    <text evidence="11">The sequence shown here is derived from an EMBL/GenBank/DDBJ whole genome shotgun (WGS) entry which is preliminary data.</text>
</comment>
<evidence type="ECO:0000256" key="3">
    <source>
        <dbReference type="ARBA" id="ARBA00022475"/>
    </source>
</evidence>
<comment type="similarity">
    <text evidence="8">Belongs to the binding-protein-dependent transport system permease family. LivHM subfamily.</text>
</comment>
<feature type="chain" id="PRO_5035217388" evidence="10">
    <location>
        <begin position="31"/>
        <end position="661"/>
    </location>
</feature>
<evidence type="ECO:0000313" key="11">
    <source>
        <dbReference type="EMBL" id="GHF41016.1"/>
    </source>
</evidence>
<reference evidence="11" key="1">
    <citation type="journal article" date="2014" name="Int. J. Syst. Evol. Microbiol.">
        <title>Complete genome sequence of Corynebacterium casei LMG S-19264T (=DSM 44701T), isolated from a smear-ripened cheese.</title>
        <authorList>
            <consortium name="US DOE Joint Genome Institute (JGI-PGF)"/>
            <person name="Walter F."/>
            <person name="Albersmeier A."/>
            <person name="Kalinowski J."/>
            <person name="Ruckert C."/>
        </authorList>
    </citation>
    <scope>NUCLEOTIDE SEQUENCE</scope>
    <source>
        <strain evidence="11">KCTC 42650</strain>
    </source>
</reference>
<sequence length="661" mass="70672">MPPLNTGNSFMMRILLALAAVLSLSLPVSAQEAPVQALLQQHRDIILESSRKTIEPAIAALAGSGLEPAQAVLRAWENKEMWLRSSDGRFYRGESAGGKVQTLYDFDSGTKLGDEPESALQQLKPNSGIRALLRAALVQFQLNDPNPERRRAALQTIQRDGDASHLEPLRASIETETDPAIKALKERTEALLSIRHGENEARRVEAIEALAGDIALDVRAALNPLLATRLKAAPGAVPEGENVARQLKPGSTALSRDDAYRLLAESGLAKPHVPAADRLAALAANIADGRVGGELVARLTDPAARDRAYAALAAEGKAPPTVTDAEFDAALDGHVFYEVYAEPSRAVTTAAVAAMSAINRNVGMMQALDLGLDALSLASIFFLAAIGLAITFGVMGVINMAHGEFIMMGAYTGYVVQQFIPNYTVSILVALPLAFAVTFAAGVAMERLVIRWLYDRPLETLLATFGISIALQQIAKNIFGTQARPLTAPAWLDGAWVLNDVVGISYIRIAIFILALIFLALFLFIMKKTRLGLETRAVTQNARMASSMGINPDRVNMLTFGLGSGIAGIAGVAIGLFAKVTSELGQDYIVQSFMTVVVGGVGNIWGALAGATMIGFFQKGVEWMNPSNTLAAQTYMIIFIIIFIQFRPRGIIALKGRAAGD</sequence>
<keyword evidence="10" id="KW-0732">Signal</keyword>
<dbReference type="PANTHER" id="PTHR11795">
    <property type="entry name" value="BRANCHED-CHAIN AMINO ACID TRANSPORT SYSTEM PERMEASE PROTEIN LIVH"/>
    <property type="match status" value="1"/>
</dbReference>
<reference evidence="11" key="2">
    <citation type="submission" date="2020-09" db="EMBL/GenBank/DDBJ databases">
        <authorList>
            <person name="Sun Q."/>
            <person name="Kim S."/>
        </authorList>
    </citation>
    <scope>NUCLEOTIDE SEQUENCE</scope>
    <source>
        <strain evidence="11">KCTC 42650</strain>
    </source>
</reference>
<dbReference type="AlphaFoldDB" id="A0A8J3GVH3"/>
<keyword evidence="5" id="KW-0029">Amino-acid transport</keyword>
<keyword evidence="12" id="KW-1185">Reference proteome</keyword>
<feature type="transmembrane region" description="Helical" evidence="9">
    <location>
        <begin position="374"/>
        <end position="398"/>
    </location>
</feature>
<dbReference type="InterPro" id="IPR001851">
    <property type="entry name" value="ABC_transp_permease"/>
</dbReference>
<organism evidence="11 12">
    <name type="scientific">Seohaeicola zhoushanensis</name>
    <dbReference type="NCBI Taxonomy" id="1569283"/>
    <lineage>
        <taxon>Bacteria</taxon>
        <taxon>Pseudomonadati</taxon>
        <taxon>Pseudomonadota</taxon>
        <taxon>Alphaproteobacteria</taxon>
        <taxon>Rhodobacterales</taxon>
        <taxon>Roseobacteraceae</taxon>
        <taxon>Seohaeicola</taxon>
    </lineage>
</organism>
<protein>
    <submittedName>
        <fullName evidence="11">Branched-chain amino acid ABC transporter permease</fullName>
    </submittedName>
</protein>
<evidence type="ECO:0000256" key="6">
    <source>
        <dbReference type="ARBA" id="ARBA00022989"/>
    </source>
</evidence>
<accession>A0A8J3GVH3</accession>
<feature type="transmembrane region" description="Helical" evidence="9">
    <location>
        <begin position="419"/>
        <end position="445"/>
    </location>
</feature>
<keyword evidence="3" id="KW-1003">Cell membrane</keyword>
<evidence type="ECO:0000256" key="9">
    <source>
        <dbReference type="SAM" id="Phobius"/>
    </source>
</evidence>
<evidence type="ECO:0000256" key="5">
    <source>
        <dbReference type="ARBA" id="ARBA00022970"/>
    </source>
</evidence>
<dbReference type="PANTHER" id="PTHR11795:SF447">
    <property type="entry name" value="ABC TRANSPORTER PERMEASE PROTEIN"/>
    <property type="match status" value="1"/>
</dbReference>
<dbReference type="InterPro" id="IPR017779">
    <property type="entry name" value="ABC_UrtB_bac"/>
</dbReference>
<evidence type="ECO:0000256" key="8">
    <source>
        <dbReference type="ARBA" id="ARBA00037998"/>
    </source>
</evidence>
<evidence type="ECO:0000256" key="4">
    <source>
        <dbReference type="ARBA" id="ARBA00022692"/>
    </source>
</evidence>
<evidence type="ECO:0000256" key="10">
    <source>
        <dbReference type="SAM" id="SignalP"/>
    </source>
</evidence>
<dbReference type="InterPro" id="IPR052157">
    <property type="entry name" value="BCAA_transport_permease"/>
</dbReference>
<feature type="signal peptide" evidence="10">
    <location>
        <begin position="1"/>
        <end position="30"/>
    </location>
</feature>
<gene>
    <name evidence="11" type="ORF">GCM10017056_10780</name>
</gene>
<comment type="subcellular location">
    <subcellularLocation>
        <location evidence="1">Cell membrane</location>
        <topology evidence="1">Multi-pass membrane protein</topology>
    </subcellularLocation>
</comment>
<evidence type="ECO:0000313" key="12">
    <source>
        <dbReference type="Proteomes" id="UP000626220"/>
    </source>
</evidence>
<dbReference type="GO" id="GO:0006865">
    <property type="term" value="P:amino acid transport"/>
    <property type="evidence" value="ECO:0007669"/>
    <property type="project" value="UniProtKB-KW"/>
</dbReference>
<feature type="transmembrane region" description="Helical" evidence="9">
    <location>
        <begin position="629"/>
        <end position="646"/>
    </location>
</feature>
<feature type="transmembrane region" description="Helical" evidence="9">
    <location>
        <begin position="506"/>
        <end position="526"/>
    </location>
</feature>
<dbReference type="CDD" id="cd06582">
    <property type="entry name" value="TM_PBP1_LivH_like"/>
    <property type="match status" value="1"/>
</dbReference>
<dbReference type="Pfam" id="PF02653">
    <property type="entry name" value="BPD_transp_2"/>
    <property type="match status" value="1"/>
</dbReference>
<keyword evidence="2" id="KW-0813">Transport</keyword>
<evidence type="ECO:0000256" key="1">
    <source>
        <dbReference type="ARBA" id="ARBA00004651"/>
    </source>
</evidence>
<name>A0A8J3GVH3_9RHOB</name>
<dbReference type="GO" id="GO:0005886">
    <property type="term" value="C:plasma membrane"/>
    <property type="evidence" value="ECO:0007669"/>
    <property type="project" value="UniProtKB-SubCell"/>
</dbReference>
<evidence type="ECO:0000256" key="2">
    <source>
        <dbReference type="ARBA" id="ARBA00022448"/>
    </source>
</evidence>